<name>A0A366E6S9_9BACI</name>
<proteinExistence type="predicted"/>
<dbReference type="RefSeq" id="WP_113869191.1">
    <property type="nucleotide sequence ID" value="NZ_BAABQN010000007.1"/>
</dbReference>
<accession>A0A366E6S9</accession>
<dbReference type="AlphaFoldDB" id="A0A366E6S9"/>
<dbReference type="Proteomes" id="UP000252254">
    <property type="component" value="Unassembled WGS sequence"/>
</dbReference>
<reference evidence="1 2" key="1">
    <citation type="submission" date="2018-06" db="EMBL/GenBank/DDBJ databases">
        <title>Genomic Encyclopedia of Type Strains, Phase IV (KMG-IV): sequencing the most valuable type-strain genomes for metagenomic binning, comparative biology and taxonomic classification.</title>
        <authorList>
            <person name="Goeker M."/>
        </authorList>
    </citation>
    <scope>NUCLEOTIDE SEQUENCE [LARGE SCALE GENOMIC DNA]</scope>
    <source>
        <strain evidence="1 2">DSM 15140</strain>
    </source>
</reference>
<dbReference type="OrthoDB" id="2973135at2"/>
<dbReference type="EMBL" id="QNRI01000007">
    <property type="protein sequence ID" value="RBO97194.1"/>
    <property type="molecule type" value="Genomic_DNA"/>
</dbReference>
<sequence>MVVLDIYGKIERTMISDKLKLFIANLPDDWKDTIKEDIFEEIRRIEFNRKEQQIKYGKVLTDVFDYTKAKKIVETNIETIKGYSLDTLENCIDCILENMIFIEFDYDYNDMPFFDWTTNCFDGRLCEEDYSEKIVKLLNFMKRKNHFRAHFNVIYSSNNDYFSVIPRITTALALRTDSEFKGFRIKDEAISDFKKCGECIDDFLQTESDYYKLDFIVEALNKGDDYKHYHFLKTFTVLEMLLLNKNQQTNEIDNYINPIIKQIYSEESEQATKLLRQMRNKVGHGDFKGFNKKAYEFADKYMKSYQFDYSEYSHLNWILLHTCCLLDDILKEVLIEKFNIDRYFQVAHA</sequence>
<keyword evidence="2" id="KW-1185">Reference proteome</keyword>
<evidence type="ECO:0008006" key="3">
    <source>
        <dbReference type="Google" id="ProtNLM"/>
    </source>
</evidence>
<evidence type="ECO:0000313" key="2">
    <source>
        <dbReference type="Proteomes" id="UP000252254"/>
    </source>
</evidence>
<organism evidence="1 2">
    <name type="scientific">Paraliobacillus ryukyuensis</name>
    <dbReference type="NCBI Taxonomy" id="200904"/>
    <lineage>
        <taxon>Bacteria</taxon>
        <taxon>Bacillati</taxon>
        <taxon>Bacillota</taxon>
        <taxon>Bacilli</taxon>
        <taxon>Bacillales</taxon>
        <taxon>Bacillaceae</taxon>
        <taxon>Paraliobacillus</taxon>
    </lineage>
</organism>
<gene>
    <name evidence="1" type="ORF">DES48_107113</name>
</gene>
<comment type="caution">
    <text evidence="1">The sequence shown here is derived from an EMBL/GenBank/DDBJ whole genome shotgun (WGS) entry which is preliminary data.</text>
</comment>
<evidence type="ECO:0000313" key="1">
    <source>
        <dbReference type="EMBL" id="RBO97194.1"/>
    </source>
</evidence>
<protein>
    <recommendedName>
        <fullName evidence="3">Apea-like HEPN domain-containing protein</fullName>
    </recommendedName>
</protein>